<organism evidence="2 3">
    <name type="scientific">Aneurinibacillus migulanus</name>
    <name type="common">Bacillus migulanus</name>
    <dbReference type="NCBI Taxonomy" id="47500"/>
    <lineage>
        <taxon>Bacteria</taxon>
        <taxon>Bacillati</taxon>
        <taxon>Bacillota</taxon>
        <taxon>Bacilli</taxon>
        <taxon>Bacillales</taxon>
        <taxon>Paenibacillaceae</taxon>
        <taxon>Aneurinibacillus group</taxon>
        <taxon>Aneurinibacillus</taxon>
    </lineage>
</organism>
<dbReference type="GO" id="GO:0006313">
    <property type="term" value="P:DNA transposition"/>
    <property type="evidence" value="ECO:0007669"/>
    <property type="project" value="InterPro"/>
</dbReference>
<dbReference type="AlphaFoldDB" id="A0A1G8X2R9"/>
<dbReference type="InterPro" id="IPR002525">
    <property type="entry name" value="Transp_IS110-like_N"/>
</dbReference>
<gene>
    <name evidence="2" type="ORF">SAMN04487909_13013</name>
</gene>
<evidence type="ECO:0000313" key="2">
    <source>
        <dbReference type="EMBL" id="SDJ84626.1"/>
    </source>
</evidence>
<proteinExistence type="predicted"/>
<dbReference type="EMBL" id="FNED01000030">
    <property type="protein sequence ID" value="SDJ84626.1"/>
    <property type="molecule type" value="Genomic_DNA"/>
</dbReference>
<name>A0A1G8X2R9_ANEMI</name>
<reference evidence="2 3" key="1">
    <citation type="submission" date="2016-10" db="EMBL/GenBank/DDBJ databases">
        <authorList>
            <person name="de Groot N.N."/>
        </authorList>
    </citation>
    <scope>NUCLEOTIDE SEQUENCE [LARGE SCALE GENOMIC DNA]</scope>
    <source>
        <strain evidence="2 3">DSM 2895</strain>
    </source>
</reference>
<dbReference type="GO" id="GO:0003677">
    <property type="term" value="F:DNA binding"/>
    <property type="evidence" value="ECO:0007669"/>
    <property type="project" value="InterPro"/>
</dbReference>
<dbReference type="Proteomes" id="UP000182836">
    <property type="component" value="Unassembled WGS sequence"/>
</dbReference>
<protein>
    <submittedName>
        <fullName evidence="2">Transposase</fullName>
    </submittedName>
</protein>
<dbReference type="Pfam" id="PF01548">
    <property type="entry name" value="DEDD_Tnp_IS110"/>
    <property type="match status" value="1"/>
</dbReference>
<sequence>MHNSKYAMKLDQQDMGCIVVAPSLIPVRQGDRVKTDHRDALRLAQLLRAGELTAVWVPQEEDEALRDLVRAREDAKEDLLRARHRLSKFLLHHGMRAPQGVRNWTWQHRRWLDSLHFENRALLIVFQEYLHHLDENEQDIE</sequence>
<evidence type="ECO:0000313" key="3">
    <source>
        <dbReference type="Proteomes" id="UP000182836"/>
    </source>
</evidence>
<feature type="domain" description="Transposase IS110-like N-terminal" evidence="1">
    <location>
        <begin position="31"/>
        <end position="91"/>
    </location>
</feature>
<evidence type="ECO:0000259" key="1">
    <source>
        <dbReference type="Pfam" id="PF01548"/>
    </source>
</evidence>
<dbReference type="GO" id="GO:0004803">
    <property type="term" value="F:transposase activity"/>
    <property type="evidence" value="ECO:0007669"/>
    <property type="project" value="InterPro"/>
</dbReference>
<dbReference type="PANTHER" id="PTHR33055">
    <property type="entry name" value="TRANSPOSASE FOR INSERTION SEQUENCE ELEMENT IS1111A"/>
    <property type="match status" value="1"/>
</dbReference>
<dbReference type="InterPro" id="IPR047650">
    <property type="entry name" value="Transpos_IS110"/>
</dbReference>
<accession>A0A1G8X2R9</accession>